<feature type="chain" id="PRO_5013273160" evidence="1">
    <location>
        <begin position="24"/>
        <end position="149"/>
    </location>
</feature>
<feature type="signal peptide" evidence="1">
    <location>
        <begin position="1"/>
        <end position="23"/>
    </location>
</feature>
<protein>
    <submittedName>
        <fullName evidence="2">Uncharacterized protein</fullName>
    </submittedName>
</protein>
<dbReference type="Proteomes" id="UP000190339">
    <property type="component" value="Unassembled WGS sequence"/>
</dbReference>
<name>A0A1T4ZW74_9FLAO</name>
<organism evidence="2 3">
    <name type="scientific">Maribacter arcticus</name>
    <dbReference type="NCBI Taxonomy" id="561365"/>
    <lineage>
        <taxon>Bacteria</taxon>
        <taxon>Pseudomonadati</taxon>
        <taxon>Bacteroidota</taxon>
        <taxon>Flavobacteriia</taxon>
        <taxon>Flavobacteriales</taxon>
        <taxon>Flavobacteriaceae</taxon>
        <taxon>Maribacter</taxon>
    </lineage>
</organism>
<sequence length="149" mass="17291">MNTFRLLVVFSSFFLLNKTYAQADCILGVGLTNDSIISDVFQLNEMQHEKLVSFSAELKYRNDLLNNELQNVKSRHPQSNVKELSQLADKYKSVMDSMARVQTMIDKRMLTLFNSKQYELYRNLCKEASRSPFIVTPTIYSDSTNNENR</sequence>
<keyword evidence="1" id="KW-0732">Signal</keyword>
<gene>
    <name evidence="2" type="ORF">SAMN05660866_00406</name>
</gene>
<dbReference type="AlphaFoldDB" id="A0A1T4ZW74"/>
<keyword evidence="3" id="KW-1185">Reference proteome</keyword>
<evidence type="ECO:0000256" key="1">
    <source>
        <dbReference type="SAM" id="SignalP"/>
    </source>
</evidence>
<proteinExistence type="predicted"/>
<accession>A0A1T4ZW74</accession>
<reference evidence="3" key="1">
    <citation type="submission" date="2017-02" db="EMBL/GenBank/DDBJ databases">
        <authorList>
            <person name="Varghese N."/>
            <person name="Submissions S."/>
        </authorList>
    </citation>
    <scope>NUCLEOTIDE SEQUENCE [LARGE SCALE GENOMIC DNA]</scope>
    <source>
        <strain evidence="3">DSM 23546</strain>
    </source>
</reference>
<dbReference type="EMBL" id="FUYL01000001">
    <property type="protein sequence ID" value="SKB27000.1"/>
    <property type="molecule type" value="Genomic_DNA"/>
</dbReference>
<evidence type="ECO:0000313" key="3">
    <source>
        <dbReference type="Proteomes" id="UP000190339"/>
    </source>
</evidence>
<dbReference type="STRING" id="561365.SAMN05660866_00406"/>
<evidence type="ECO:0000313" key="2">
    <source>
        <dbReference type="EMBL" id="SKB27000.1"/>
    </source>
</evidence>